<name>A0A6N9SZZ4_9HYPH</name>
<dbReference type="SUPFAM" id="SSF55073">
    <property type="entry name" value="Nucleotide cyclase"/>
    <property type="match status" value="1"/>
</dbReference>
<dbReference type="Gene3D" id="3.30.70.270">
    <property type="match status" value="1"/>
</dbReference>
<dbReference type="InterPro" id="IPR029787">
    <property type="entry name" value="Nucleotide_cyclase"/>
</dbReference>
<dbReference type="SMART" id="SM00267">
    <property type="entry name" value="GGDEF"/>
    <property type="match status" value="1"/>
</dbReference>
<dbReference type="PANTHER" id="PTHR33121">
    <property type="entry name" value="CYCLIC DI-GMP PHOSPHODIESTERASE PDEF"/>
    <property type="match status" value="1"/>
</dbReference>
<evidence type="ECO:0000256" key="1">
    <source>
        <dbReference type="SAM" id="Phobius"/>
    </source>
</evidence>
<sequence>MRGYSLRRLAGAGWFIGVLMTATVMLGLTAIQTSIQTESYHRGLLDASSHIATFDYARAQIEIERLARTIEGLEAGRVTPDQLDTAFEVVRTRVDAIPLVMTGRPFRDALVAREELAEACDDIEAVLPLIGQPEIARQVVDRLDQLAGTFSRLSTLSNGIQGDLIASWRDRLSIALADLGFDLRLLCGLGLVLLVVLSVQKLRFRHQALTDPLTGLPNRASFRQWSRRTAGKKDIAVAVVDLDLFKEINDSCGHQRGDTLLCEVGGIFRAVMDRRDEFARIGGDEFGLLFVGPGALERAEHACAEAARRLGELQTICCDDRRPTFSIGLAASSNGDRTLEALLLEADAAMYCAKSAGGDCIVVASDDFRNGLEQRRLLQRDLATAVSRGEFETVFQPIVEVGTLRAHGFETLLRWDHPDLGRLSPDFFIPLAEETGAIVEIGRFVLDRALSVAAKWPEPLTVSVNVSAVQLGDKAFVAHVHESLLRHDVAPHRLILEITETVLIRNGNAKAVLDELRALGVGIALDDFGTGYASMGYLRQYRFDKIKIDKSFVSTMVDEGKSAAIVRAICGLARDISATVVAEGIETEELLSLVGEAGCQLGQGYLFARPMSALQTTLFIERNGWGGTAAVPAPVASIDATAAEADYFVPYIRSPASPRPGTM</sequence>
<dbReference type="InterPro" id="IPR035919">
    <property type="entry name" value="EAL_sf"/>
</dbReference>
<keyword evidence="1" id="KW-0812">Transmembrane</keyword>
<dbReference type="InterPro" id="IPR050706">
    <property type="entry name" value="Cyclic-di-GMP_PDE-like"/>
</dbReference>
<dbReference type="SMART" id="SM00052">
    <property type="entry name" value="EAL"/>
    <property type="match status" value="1"/>
</dbReference>
<evidence type="ECO:0000259" key="2">
    <source>
        <dbReference type="PROSITE" id="PS50883"/>
    </source>
</evidence>
<dbReference type="Proteomes" id="UP000469011">
    <property type="component" value="Unassembled WGS sequence"/>
</dbReference>
<dbReference type="Gene3D" id="3.20.20.450">
    <property type="entry name" value="EAL domain"/>
    <property type="match status" value="1"/>
</dbReference>
<comment type="caution">
    <text evidence="4">The sequence shown here is derived from an EMBL/GenBank/DDBJ whole genome shotgun (WGS) entry which is preliminary data.</text>
</comment>
<protein>
    <submittedName>
        <fullName evidence="4">EAL domain-containing protein</fullName>
    </submittedName>
</protein>
<dbReference type="InterPro" id="IPR001633">
    <property type="entry name" value="EAL_dom"/>
</dbReference>
<dbReference type="InterPro" id="IPR043128">
    <property type="entry name" value="Rev_trsase/Diguanyl_cyclase"/>
</dbReference>
<reference evidence="4 5" key="1">
    <citation type="submission" date="2020-01" db="EMBL/GenBank/DDBJ databases">
        <title>Jiella pacifica sp. nov.</title>
        <authorList>
            <person name="Xue Z."/>
            <person name="Zhu S."/>
            <person name="Chen J."/>
            <person name="Yang J."/>
        </authorList>
    </citation>
    <scope>NUCLEOTIDE SEQUENCE [LARGE SCALE GENOMIC DNA]</scope>
    <source>
        <strain evidence="4 5">40Bstr34</strain>
    </source>
</reference>
<dbReference type="InterPro" id="IPR000160">
    <property type="entry name" value="GGDEF_dom"/>
</dbReference>
<dbReference type="RefSeq" id="WP_163462613.1">
    <property type="nucleotide sequence ID" value="NZ_JAAAMG010000005.1"/>
</dbReference>
<dbReference type="PROSITE" id="PS50887">
    <property type="entry name" value="GGDEF"/>
    <property type="match status" value="1"/>
</dbReference>
<keyword evidence="1" id="KW-0472">Membrane</keyword>
<keyword evidence="1" id="KW-1133">Transmembrane helix</keyword>
<feature type="domain" description="EAL" evidence="2">
    <location>
        <begin position="375"/>
        <end position="624"/>
    </location>
</feature>
<keyword evidence="5" id="KW-1185">Reference proteome</keyword>
<feature type="domain" description="GGDEF" evidence="3">
    <location>
        <begin position="233"/>
        <end position="366"/>
    </location>
</feature>
<dbReference type="SUPFAM" id="SSF141868">
    <property type="entry name" value="EAL domain-like"/>
    <property type="match status" value="1"/>
</dbReference>
<proteinExistence type="predicted"/>
<dbReference type="GO" id="GO:0071111">
    <property type="term" value="F:cyclic-guanylate-specific phosphodiesterase activity"/>
    <property type="evidence" value="ECO:0007669"/>
    <property type="project" value="InterPro"/>
</dbReference>
<evidence type="ECO:0000313" key="4">
    <source>
        <dbReference type="EMBL" id="NDW04411.1"/>
    </source>
</evidence>
<dbReference type="PROSITE" id="PS50883">
    <property type="entry name" value="EAL"/>
    <property type="match status" value="1"/>
</dbReference>
<gene>
    <name evidence="4" type="ORF">GTK09_08200</name>
</gene>
<dbReference type="CDD" id="cd01948">
    <property type="entry name" value="EAL"/>
    <property type="match status" value="1"/>
</dbReference>
<accession>A0A6N9SZZ4</accession>
<dbReference type="NCBIfam" id="TIGR00254">
    <property type="entry name" value="GGDEF"/>
    <property type="match status" value="1"/>
</dbReference>
<dbReference type="CDD" id="cd01949">
    <property type="entry name" value="GGDEF"/>
    <property type="match status" value="1"/>
</dbReference>
<evidence type="ECO:0000259" key="3">
    <source>
        <dbReference type="PROSITE" id="PS50887"/>
    </source>
</evidence>
<dbReference type="PANTHER" id="PTHR33121:SF79">
    <property type="entry name" value="CYCLIC DI-GMP PHOSPHODIESTERASE PDED-RELATED"/>
    <property type="match status" value="1"/>
</dbReference>
<dbReference type="Pfam" id="PF00990">
    <property type="entry name" value="GGDEF"/>
    <property type="match status" value="1"/>
</dbReference>
<organism evidence="4 5">
    <name type="scientific">Jiella pacifica</name>
    <dbReference type="NCBI Taxonomy" id="2696469"/>
    <lineage>
        <taxon>Bacteria</taxon>
        <taxon>Pseudomonadati</taxon>
        <taxon>Pseudomonadota</taxon>
        <taxon>Alphaproteobacteria</taxon>
        <taxon>Hyphomicrobiales</taxon>
        <taxon>Aurantimonadaceae</taxon>
        <taxon>Jiella</taxon>
    </lineage>
</organism>
<dbReference type="EMBL" id="JAAAMG010000005">
    <property type="protein sequence ID" value="NDW04411.1"/>
    <property type="molecule type" value="Genomic_DNA"/>
</dbReference>
<dbReference type="Pfam" id="PF00563">
    <property type="entry name" value="EAL"/>
    <property type="match status" value="1"/>
</dbReference>
<dbReference type="AlphaFoldDB" id="A0A6N9SZZ4"/>
<evidence type="ECO:0000313" key="5">
    <source>
        <dbReference type="Proteomes" id="UP000469011"/>
    </source>
</evidence>
<feature type="transmembrane region" description="Helical" evidence="1">
    <location>
        <begin position="12"/>
        <end position="31"/>
    </location>
</feature>